<dbReference type="EMBL" id="HBFQ01003712">
    <property type="protein sequence ID" value="CAD8828225.1"/>
    <property type="molecule type" value="Transcribed_RNA"/>
</dbReference>
<sequence>MEVVRFPGSLRKPCDMMSKIIIAVLVPSSGLTTSWAFTETTTSLTTTTSTTTSTDGGGWPWWAWVVLTLGILVVLSMCALLVVCATGNHRRIDPGRRPQGGRGYYDREGYDEYPGQQNFQNSRASSWDDTYPLRGERSVYGGGTEDRLRALELETAELRHQVAQLQGQVGGGGRF</sequence>
<organism evidence="2">
    <name type="scientific">Noctiluca scintillans</name>
    <name type="common">Sea sparkle</name>
    <name type="synonym">Red tide dinoflagellate</name>
    <dbReference type="NCBI Taxonomy" id="2966"/>
    <lineage>
        <taxon>Eukaryota</taxon>
        <taxon>Sar</taxon>
        <taxon>Alveolata</taxon>
        <taxon>Dinophyceae</taxon>
        <taxon>Noctilucales</taxon>
        <taxon>Noctilucaceae</taxon>
        <taxon>Noctiluca</taxon>
    </lineage>
</organism>
<dbReference type="AlphaFoldDB" id="A0A7S1EWE1"/>
<gene>
    <name evidence="2" type="ORF">NSCI0253_LOCUS2571</name>
</gene>
<accession>A0A7S1EWE1</accession>
<name>A0A7S1EWE1_NOCSC</name>
<evidence type="ECO:0000313" key="2">
    <source>
        <dbReference type="EMBL" id="CAD8828225.1"/>
    </source>
</evidence>
<reference evidence="2" key="1">
    <citation type="submission" date="2021-01" db="EMBL/GenBank/DDBJ databases">
        <authorList>
            <person name="Corre E."/>
            <person name="Pelletier E."/>
            <person name="Niang G."/>
            <person name="Scheremetjew M."/>
            <person name="Finn R."/>
            <person name="Kale V."/>
            <person name="Holt S."/>
            <person name="Cochrane G."/>
            <person name="Meng A."/>
            <person name="Brown T."/>
            <person name="Cohen L."/>
        </authorList>
    </citation>
    <scope>NUCLEOTIDE SEQUENCE</scope>
</reference>
<proteinExistence type="predicted"/>
<keyword evidence="1" id="KW-0812">Transmembrane</keyword>
<protein>
    <submittedName>
        <fullName evidence="2">Uncharacterized protein</fullName>
    </submittedName>
</protein>
<keyword evidence="1" id="KW-0472">Membrane</keyword>
<evidence type="ECO:0000256" key="1">
    <source>
        <dbReference type="SAM" id="Phobius"/>
    </source>
</evidence>
<keyword evidence="1" id="KW-1133">Transmembrane helix</keyword>
<feature type="transmembrane region" description="Helical" evidence="1">
    <location>
        <begin position="60"/>
        <end position="87"/>
    </location>
</feature>